<dbReference type="Proteomes" id="UP000683511">
    <property type="component" value="Chromosome"/>
</dbReference>
<dbReference type="KEGG" id="rsin:B6N60_01310"/>
<sequence length="133" mass="15816">MYTKKVLPSHFLVTNQNWRPIINSDVQTHKAYKQDDNFADIAVSLAPLTLVFFWVFVLLFMRKFRHNFDDKMILKVRSLQKVPCKNCQFFCNNNYLKCAVNPHIVLTEEAINCPEYSPKKVNFIQKNFLDRLR</sequence>
<protein>
    <submittedName>
        <fullName evidence="2">Uncharacterized protein</fullName>
    </submittedName>
</protein>
<accession>A0A975T655</accession>
<organism evidence="2 3">
    <name type="scientific">Richelia sinica FACHB-800</name>
    <dbReference type="NCBI Taxonomy" id="1357546"/>
    <lineage>
        <taxon>Bacteria</taxon>
        <taxon>Bacillati</taxon>
        <taxon>Cyanobacteriota</taxon>
        <taxon>Cyanophyceae</taxon>
        <taxon>Nostocales</taxon>
        <taxon>Nostocaceae</taxon>
        <taxon>Richelia</taxon>
    </lineage>
</organism>
<gene>
    <name evidence="2" type="ORF">B6N60_01310</name>
</gene>
<evidence type="ECO:0000313" key="2">
    <source>
        <dbReference type="EMBL" id="QXE22625.1"/>
    </source>
</evidence>
<evidence type="ECO:0000256" key="1">
    <source>
        <dbReference type="SAM" id="Phobius"/>
    </source>
</evidence>
<dbReference type="EMBL" id="CP021056">
    <property type="protein sequence ID" value="QXE22625.1"/>
    <property type="molecule type" value="Genomic_DNA"/>
</dbReference>
<reference evidence="2" key="1">
    <citation type="submission" date="2017-04" db="EMBL/GenBank/DDBJ databases">
        <title>Genome deletions in a multicellular cyanobacterial endosymbiont for morphological adaptation in marine diatoms.</title>
        <authorList>
            <person name="Wang Y."/>
            <person name="Gao H."/>
            <person name="Li R."/>
            <person name="Xu X."/>
        </authorList>
    </citation>
    <scope>NUCLEOTIDE SEQUENCE</scope>
    <source>
        <strain evidence="2">FACHB 800</strain>
    </source>
</reference>
<feature type="transmembrane region" description="Helical" evidence="1">
    <location>
        <begin position="41"/>
        <end position="61"/>
    </location>
</feature>
<dbReference type="RefSeq" id="WP_190601820.1">
    <property type="nucleotide sequence ID" value="NZ_CP021056.1"/>
</dbReference>
<keyword evidence="3" id="KW-1185">Reference proteome</keyword>
<evidence type="ECO:0000313" key="3">
    <source>
        <dbReference type="Proteomes" id="UP000683511"/>
    </source>
</evidence>
<dbReference type="AlphaFoldDB" id="A0A975T655"/>
<name>A0A975T655_9NOST</name>
<keyword evidence="1" id="KW-1133">Transmembrane helix</keyword>
<keyword evidence="1" id="KW-0472">Membrane</keyword>
<proteinExistence type="predicted"/>
<keyword evidence="1" id="KW-0812">Transmembrane</keyword>